<organism evidence="2 3">
    <name type="scientific">Candidatus Competibacter denitrificans Run_A_D11</name>
    <dbReference type="NCBI Taxonomy" id="1400863"/>
    <lineage>
        <taxon>Bacteria</taxon>
        <taxon>Pseudomonadati</taxon>
        <taxon>Pseudomonadota</taxon>
        <taxon>Gammaproteobacteria</taxon>
        <taxon>Candidatus Competibacteraceae</taxon>
        <taxon>Candidatus Competibacter</taxon>
    </lineage>
</organism>
<name>W6M9J0_9GAMM</name>
<dbReference type="Proteomes" id="UP000035760">
    <property type="component" value="Unassembled WGS sequence"/>
</dbReference>
<reference evidence="2" key="2">
    <citation type="submission" date="2014-03" db="EMBL/GenBank/DDBJ databases">
        <title>Candidatus Competibacter-lineage genomes retrieved from metagenomes reveal functional metabolic diversity.</title>
        <authorList>
            <person name="McIlroy S.J."/>
            <person name="Albertsen M."/>
            <person name="Andresen E.K."/>
            <person name="Saunders A.M."/>
            <person name="Kristiansen R."/>
            <person name="Stokholm-Bjerregaard M."/>
            <person name="Nielsen K.L."/>
            <person name="Nielsen P.H."/>
        </authorList>
    </citation>
    <scope>NUCLEOTIDE SEQUENCE</scope>
    <source>
        <strain evidence="2">Run_A_D11</strain>
    </source>
</reference>
<keyword evidence="3" id="KW-1185">Reference proteome</keyword>
<reference evidence="2" key="1">
    <citation type="submission" date="2013-07" db="EMBL/GenBank/DDBJ databases">
        <authorList>
            <person name="McIlroy S."/>
        </authorList>
    </citation>
    <scope>NUCLEOTIDE SEQUENCE [LARGE SCALE GENOMIC DNA]</scope>
    <source>
        <strain evidence="2">Run_A_D11</strain>
    </source>
</reference>
<gene>
    <name evidence="2" type="ORF">BN873_300051</name>
</gene>
<evidence type="ECO:0000313" key="2">
    <source>
        <dbReference type="EMBL" id="CDI02430.1"/>
    </source>
</evidence>
<evidence type="ECO:0000313" key="3">
    <source>
        <dbReference type="Proteomes" id="UP000035760"/>
    </source>
</evidence>
<comment type="caution">
    <text evidence="2">The sequence shown here is derived from an EMBL/GenBank/DDBJ whole genome shotgun (WGS) entry which is preliminary data.</text>
</comment>
<feature type="region of interest" description="Disordered" evidence="1">
    <location>
        <begin position="13"/>
        <end position="47"/>
    </location>
</feature>
<proteinExistence type="predicted"/>
<sequence length="71" mass="7561">MLVAWLTQSGAKINQARAHDPPPGIDHAVGHKPFGRAANTDNLPFGDKNITERIDPVGRINQSAAANRGAH</sequence>
<protein>
    <submittedName>
        <fullName evidence="2">Uncharacterized protein</fullName>
    </submittedName>
</protein>
<evidence type="ECO:0000256" key="1">
    <source>
        <dbReference type="SAM" id="MobiDB-lite"/>
    </source>
</evidence>
<accession>W6M9J0</accession>
<dbReference type="EMBL" id="CBTJ020000037">
    <property type="protein sequence ID" value="CDI02430.1"/>
    <property type="molecule type" value="Genomic_DNA"/>
</dbReference>
<dbReference type="AlphaFoldDB" id="W6M9J0"/>